<dbReference type="InterPro" id="IPR012373">
    <property type="entry name" value="Ferrdict_sens_TM"/>
</dbReference>
<keyword evidence="1" id="KW-0472">Membrane</keyword>
<dbReference type="Pfam" id="PF16344">
    <property type="entry name" value="FecR_C"/>
    <property type="match status" value="1"/>
</dbReference>
<feature type="transmembrane region" description="Helical" evidence="1">
    <location>
        <begin position="78"/>
        <end position="99"/>
    </location>
</feature>
<protein>
    <submittedName>
        <fullName evidence="4">FecR domain-containing protein</fullName>
    </submittedName>
</protein>
<dbReference type="Proteomes" id="UP001549749">
    <property type="component" value="Unassembled WGS sequence"/>
</dbReference>
<keyword evidence="1" id="KW-0812">Transmembrane</keyword>
<dbReference type="Gene3D" id="2.60.120.1440">
    <property type="match status" value="1"/>
</dbReference>
<dbReference type="PANTHER" id="PTHR30273:SF2">
    <property type="entry name" value="PROTEIN FECR"/>
    <property type="match status" value="1"/>
</dbReference>
<proteinExistence type="predicted"/>
<gene>
    <name evidence="4" type="ORF">ABR189_01385</name>
</gene>
<feature type="domain" description="Protein FecR C-terminal" evidence="3">
    <location>
        <begin position="312"/>
        <end position="380"/>
    </location>
</feature>
<accession>A0ABV2T049</accession>
<dbReference type="PIRSF" id="PIRSF018266">
    <property type="entry name" value="FecR"/>
    <property type="match status" value="1"/>
</dbReference>
<name>A0ABV2T049_9BACT</name>
<reference evidence="4 5" key="1">
    <citation type="submission" date="2024-06" db="EMBL/GenBank/DDBJ databases">
        <title>Chitinophaga defluvii sp. nov., isolated from municipal sewage.</title>
        <authorList>
            <person name="Zhang L."/>
        </authorList>
    </citation>
    <scope>NUCLEOTIDE SEQUENCE [LARGE SCALE GENOMIC DNA]</scope>
    <source>
        <strain evidence="4 5">H8</strain>
    </source>
</reference>
<keyword evidence="5" id="KW-1185">Reference proteome</keyword>
<evidence type="ECO:0000256" key="1">
    <source>
        <dbReference type="SAM" id="Phobius"/>
    </source>
</evidence>
<comment type="caution">
    <text evidence="4">The sequence shown here is derived from an EMBL/GenBank/DDBJ whole genome shotgun (WGS) entry which is preliminary data.</text>
</comment>
<evidence type="ECO:0000313" key="5">
    <source>
        <dbReference type="Proteomes" id="UP001549749"/>
    </source>
</evidence>
<organism evidence="4 5">
    <name type="scientific">Chitinophaga defluvii</name>
    <dbReference type="NCBI Taxonomy" id="3163343"/>
    <lineage>
        <taxon>Bacteria</taxon>
        <taxon>Pseudomonadati</taxon>
        <taxon>Bacteroidota</taxon>
        <taxon>Chitinophagia</taxon>
        <taxon>Chitinophagales</taxon>
        <taxon>Chitinophagaceae</taxon>
        <taxon>Chitinophaga</taxon>
    </lineage>
</organism>
<sequence>MEKEIFRQLIKRCLEGTATAEERQLVDAYYNRLEKDAMARLAPAEEEALRERMLHRIHHAVQEAAPEVPVLVTRGRAWWQYAAAAAVLGILVAAGGYFFMQQRSVVPKEVGAVNQPEGQIPGYNKATLTLANGVVVPLDSTGHQVIRQGNVTVYQQKGLLEYKEKGKGNGMAFNTLKTPRGAQYRLTLPDGTGVWLNAASELKYPTSFQGKERRVYLSGEGYFEIAANAQQPFVVSANDVDVNVLGTQFNIMAYADEAFVKTTLLQGAVKVSKEQAAVVLQPGQAAILNNGRSDIQVRQTNTTEDVAWKNGYFVFNNENLESIMKKIVRYYDVEVEYRTDISNKNFGGSVARFSSLAELLSTLELTGIVHFKMDGNKVIVMP</sequence>
<dbReference type="InterPro" id="IPR006860">
    <property type="entry name" value="FecR"/>
</dbReference>
<dbReference type="RefSeq" id="WP_354658642.1">
    <property type="nucleotide sequence ID" value="NZ_JBEXAC010000001.1"/>
</dbReference>
<keyword evidence="1" id="KW-1133">Transmembrane helix</keyword>
<feature type="domain" description="FecR protein" evidence="2">
    <location>
        <begin position="175"/>
        <end position="270"/>
    </location>
</feature>
<dbReference type="InterPro" id="IPR032508">
    <property type="entry name" value="FecR_C"/>
</dbReference>
<dbReference type="PANTHER" id="PTHR30273">
    <property type="entry name" value="PERIPLASMIC SIGNAL SENSOR AND SIGMA FACTOR ACTIVATOR FECR-RELATED"/>
    <property type="match status" value="1"/>
</dbReference>
<dbReference type="Pfam" id="PF04773">
    <property type="entry name" value="FecR"/>
    <property type="match status" value="1"/>
</dbReference>
<evidence type="ECO:0000313" key="4">
    <source>
        <dbReference type="EMBL" id="MET6995995.1"/>
    </source>
</evidence>
<evidence type="ECO:0000259" key="3">
    <source>
        <dbReference type="Pfam" id="PF16344"/>
    </source>
</evidence>
<dbReference type="EMBL" id="JBEXAC010000001">
    <property type="protein sequence ID" value="MET6995995.1"/>
    <property type="molecule type" value="Genomic_DNA"/>
</dbReference>
<evidence type="ECO:0000259" key="2">
    <source>
        <dbReference type="Pfam" id="PF04773"/>
    </source>
</evidence>
<dbReference type="Gene3D" id="3.55.50.30">
    <property type="match status" value="1"/>
</dbReference>